<reference evidence="1 2" key="1">
    <citation type="submission" date="2017-11" db="EMBL/GenBank/DDBJ databases">
        <authorList>
            <person name="Lechat P."/>
        </authorList>
    </citation>
    <scope>NUCLEOTIDE SEQUENCE [LARGE SCALE GENOMIC DNA]</scope>
    <source>
        <strain evidence="1">L495</strain>
    </source>
</reference>
<organism evidence="1 2">
    <name type="scientific">Leptospira interrogans serovar Manilae</name>
    <dbReference type="NCBI Taxonomy" id="214675"/>
    <lineage>
        <taxon>Bacteria</taxon>
        <taxon>Pseudomonadati</taxon>
        <taxon>Spirochaetota</taxon>
        <taxon>Spirochaetia</taxon>
        <taxon>Leptospirales</taxon>
        <taxon>Leptospiraceae</taxon>
        <taxon>Leptospira</taxon>
    </lineage>
</organism>
<proteinExistence type="predicted"/>
<dbReference type="EMBL" id="OEJX01000004">
    <property type="protein sequence ID" value="SOR59995.1"/>
    <property type="molecule type" value="Genomic_DNA"/>
</dbReference>
<evidence type="ECO:0000313" key="1">
    <source>
        <dbReference type="EMBL" id="SOR59995.1"/>
    </source>
</evidence>
<evidence type="ECO:0000313" key="2">
    <source>
        <dbReference type="Proteomes" id="UP000234460"/>
    </source>
</evidence>
<dbReference type="Proteomes" id="UP000234460">
    <property type="component" value="Chromosome LMANV2"/>
</dbReference>
<protein>
    <submittedName>
        <fullName evidence="1">Uncharacterized protein</fullName>
    </submittedName>
</protein>
<dbReference type="AlphaFoldDB" id="A0AAQ1NUF3"/>
<gene>
    <name evidence="1" type="ORF">LMANV2_120007</name>
</gene>
<sequence length="48" mass="5803">MNSVFIKFQLDKQTTLSLRDDSLFEFNHYFQPENSDVLFFKKHLKFGT</sequence>
<comment type="caution">
    <text evidence="1">The sequence shown here is derived from an EMBL/GenBank/DDBJ whole genome shotgun (WGS) entry which is preliminary data.</text>
</comment>
<name>A0AAQ1NUF3_LEPIR</name>
<accession>A0AAQ1NUF3</accession>